<dbReference type="PRINTS" id="PR00320">
    <property type="entry name" value="GPROTEINBRPT"/>
</dbReference>
<evidence type="ECO:0000313" key="7">
    <source>
        <dbReference type="EMBL" id="KAK9703116.1"/>
    </source>
</evidence>
<dbReference type="Pfam" id="PF00400">
    <property type="entry name" value="WD40"/>
    <property type="match status" value="5"/>
</dbReference>
<evidence type="ECO:0000256" key="5">
    <source>
        <dbReference type="PROSITE-ProRule" id="PRU00221"/>
    </source>
</evidence>
<dbReference type="EMBL" id="JASJQH010007665">
    <property type="protein sequence ID" value="KAK9703116.1"/>
    <property type="molecule type" value="Genomic_DNA"/>
</dbReference>
<keyword evidence="3" id="KW-0677">Repeat</keyword>
<dbReference type="InterPro" id="IPR019775">
    <property type="entry name" value="WD40_repeat_CS"/>
</dbReference>
<dbReference type="PROSITE" id="PS50082">
    <property type="entry name" value="WD_REPEATS_2"/>
    <property type="match status" value="4"/>
</dbReference>
<dbReference type="InterPro" id="IPR020472">
    <property type="entry name" value="WD40_PAC1"/>
</dbReference>
<dbReference type="InterPro" id="IPR001680">
    <property type="entry name" value="WD40_rpt"/>
</dbReference>
<dbReference type="PANTHER" id="PTHR19865:SF0">
    <property type="entry name" value="U3 SMALL NUCLEOLAR RNA-INTERACTING PROTEIN 2"/>
    <property type="match status" value="1"/>
</dbReference>
<feature type="compositionally biased region" description="Polar residues" evidence="6">
    <location>
        <begin position="19"/>
        <end position="40"/>
    </location>
</feature>
<dbReference type="PANTHER" id="PTHR19865">
    <property type="entry name" value="U3 SMALL NUCLEOLAR RNA INTERACTING PROTEIN 2"/>
    <property type="match status" value="1"/>
</dbReference>
<evidence type="ECO:0000256" key="3">
    <source>
        <dbReference type="ARBA" id="ARBA00022737"/>
    </source>
</evidence>
<sequence>MVDSFFVTKKGSGKRKRTSQNTPDKNNAKPKNTKQGASSDEASDDELGPGGIDDMDLMASDVESEEEIEETPAEKRLRLAKKYIDNLRTNLGTVALYLYSSFRLLNEVCRNCFWSMYIQIGVQYLIASVLPNVGNEDEFDAADVDKDLISERLQQDALEASGRLHRALAHQFVLPVQENAIRKQRGHQLSVTSVAITVNKKFVFTGSKDGSIIKWDVADGKKVHTFPGGRKGVKGFIGHTDHILSLAVSSDGKYLASGGKDKLINIWSINENKHLVVFKHHKDTISGLAFRKGSNQLYSCSNDRSIKLWNIDELSYVETLFGHQDTITDIDTLSRENCVTCGGRDRTVRLWKIIDETQLVFRGGGGKRDKASGTAFVEGSIDVVSLIDEETFLSGSDSGTISLWSTTKKKAIFTLPVAHGIDELSQTPRWITSIASLKYSDVFATGSWDGQIRLWKLGGNLRNFAPLATIPMPGVVNALNFNHDISMTSTNAILVAGVGQEHKLGRWLRVKEAKNGVAIIEFTLDKSSQPAAAADQQ</sequence>
<keyword evidence="8" id="KW-1185">Reference proteome</keyword>
<comment type="subcellular location">
    <subcellularLocation>
        <location evidence="1">Nucleus</location>
    </subcellularLocation>
</comment>
<evidence type="ECO:0000313" key="8">
    <source>
        <dbReference type="Proteomes" id="UP001479436"/>
    </source>
</evidence>
<keyword evidence="4" id="KW-0539">Nucleus</keyword>
<name>A0ABR2VUV8_9FUNG</name>
<dbReference type="PROSITE" id="PS00678">
    <property type="entry name" value="WD_REPEATS_1"/>
    <property type="match status" value="1"/>
</dbReference>
<evidence type="ECO:0000256" key="4">
    <source>
        <dbReference type="ARBA" id="ARBA00023242"/>
    </source>
</evidence>
<dbReference type="SUPFAM" id="SSF50978">
    <property type="entry name" value="WD40 repeat-like"/>
    <property type="match status" value="1"/>
</dbReference>
<evidence type="ECO:0000256" key="6">
    <source>
        <dbReference type="SAM" id="MobiDB-lite"/>
    </source>
</evidence>
<reference evidence="7 8" key="1">
    <citation type="submission" date="2023-04" db="EMBL/GenBank/DDBJ databases">
        <title>Genome of Basidiobolus ranarum AG-B5.</title>
        <authorList>
            <person name="Stajich J.E."/>
            <person name="Carter-House D."/>
            <person name="Gryganskyi A."/>
        </authorList>
    </citation>
    <scope>NUCLEOTIDE SEQUENCE [LARGE SCALE GENOMIC DNA]</scope>
    <source>
        <strain evidence="7 8">AG-B5</strain>
    </source>
</reference>
<feature type="repeat" description="WD" evidence="5">
    <location>
        <begin position="320"/>
        <end position="353"/>
    </location>
</feature>
<dbReference type="SMART" id="SM00320">
    <property type="entry name" value="WD40"/>
    <property type="match status" value="6"/>
</dbReference>
<accession>A0ABR2VUV8</accession>
<keyword evidence="2 5" id="KW-0853">WD repeat</keyword>
<dbReference type="PROSITE" id="PS50294">
    <property type="entry name" value="WD_REPEATS_REGION"/>
    <property type="match status" value="4"/>
</dbReference>
<dbReference type="CDD" id="cd00200">
    <property type="entry name" value="WD40"/>
    <property type="match status" value="1"/>
</dbReference>
<dbReference type="InterPro" id="IPR015943">
    <property type="entry name" value="WD40/YVTN_repeat-like_dom_sf"/>
</dbReference>
<protein>
    <submittedName>
        <fullName evidence="7">Pre-rRNA processing protein</fullName>
    </submittedName>
</protein>
<dbReference type="Proteomes" id="UP001479436">
    <property type="component" value="Unassembled WGS sequence"/>
</dbReference>
<feature type="region of interest" description="Disordered" evidence="6">
    <location>
        <begin position="1"/>
        <end position="56"/>
    </location>
</feature>
<dbReference type="InterPro" id="IPR036322">
    <property type="entry name" value="WD40_repeat_dom_sf"/>
</dbReference>
<feature type="repeat" description="WD" evidence="5">
    <location>
        <begin position="278"/>
        <end position="319"/>
    </location>
</feature>
<organism evidence="7 8">
    <name type="scientific">Basidiobolus ranarum</name>
    <dbReference type="NCBI Taxonomy" id="34480"/>
    <lineage>
        <taxon>Eukaryota</taxon>
        <taxon>Fungi</taxon>
        <taxon>Fungi incertae sedis</taxon>
        <taxon>Zoopagomycota</taxon>
        <taxon>Entomophthoromycotina</taxon>
        <taxon>Basidiobolomycetes</taxon>
        <taxon>Basidiobolales</taxon>
        <taxon>Basidiobolaceae</taxon>
        <taxon>Basidiobolus</taxon>
    </lineage>
</organism>
<feature type="repeat" description="WD" evidence="5">
    <location>
        <begin position="184"/>
        <end position="225"/>
    </location>
</feature>
<feature type="repeat" description="WD" evidence="5">
    <location>
        <begin position="236"/>
        <end position="277"/>
    </location>
</feature>
<proteinExistence type="predicted"/>
<gene>
    <name evidence="7" type="primary">RRP9_2</name>
    <name evidence="7" type="ORF">K7432_010895</name>
</gene>
<dbReference type="Gene3D" id="2.130.10.10">
    <property type="entry name" value="YVTN repeat-like/Quinoprotein amine dehydrogenase"/>
    <property type="match status" value="1"/>
</dbReference>
<evidence type="ECO:0000256" key="1">
    <source>
        <dbReference type="ARBA" id="ARBA00004123"/>
    </source>
</evidence>
<comment type="caution">
    <text evidence="7">The sequence shown here is derived from an EMBL/GenBank/DDBJ whole genome shotgun (WGS) entry which is preliminary data.</text>
</comment>
<dbReference type="InterPro" id="IPR039241">
    <property type="entry name" value="Rrp9-like"/>
</dbReference>
<evidence type="ECO:0000256" key="2">
    <source>
        <dbReference type="ARBA" id="ARBA00022574"/>
    </source>
</evidence>